<evidence type="ECO:0000256" key="1">
    <source>
        <dbReference type="SAM" id="MobiDB-lite"/>
    </source>
</evidence>
<feature type="compositionally biased region" description="Polar residues" evidence="1">
    <location>
        <begin position="2184"/>
        <end position="2198"/>
    </location>
</feature>
<dbReference type="InterPro" id="IPR002913">
    <property type="entry name" value="START_lipid-bd_dom"/>
</dbReference>
<organism evidence="3 4">
    <name type="scientific">Mycena sanguinolenta</name>
    <dbReference type="NCBI Taxonomy" id="230812"/>
    <lineage>
        <taxon>Eukaryota</taxon>
        <taxon>Fungi</taxon>
        <taxon>Dikarya</taxon>
        <taxon>Basidiomycota</taxon>
        <taxon>Agaricomycotina</taxon>
        <taxon>Agaricomycetes</taxon>
        <taxon>Agaricomycetidae</taxon>
        <taxon>Agaricales</taxon>
        <taxon>Marasmiineae</taxon>
        <taxon>Mycenaceae</taxon>
        <taxon>Mycena</taxon>
    </lineage>
</organism>
<dbReference type="PROSITE" id="PS50848">
    <property type="entry name" value="START"/>
    <property type="match status" value="3"/>
</dbReference>
<feature type="domain" description="START" evidence="2">
    <location>
        <begin position="26"/>
        <end position="193"/>
    </location>
</feature>
<dbReference type="CDD" id="cd00177">
    <property type="entry name" value="START"/>
    <property type="match status" value="1"/>
</dbReference>
<feature type="compositionally biased region" description="Polar residues" evidence="1">
    <location>
        <begin position="1970"/>
        <end position="1985"/>
    </location>
</feature>
<dbReference type="GO" id="GO:0005737">
    <property type="term" value="C:cytoplasm"/>
    <property type="evidence" value="ECO:0007669"/>
    <property type="project" value="UniProtKB-ARBA"/>
</dbReference>
<proteinExistence type="predicted"/>
<gene>
    <name evidence="3" type="ORF">MSAN_00729200</name>
</gene>
<dbReference type="OrthoDB" id="196858at2759"/>
<feature type="compositionally biased region" description="Low complexity" evidence="1">
    <location>
        <begin position="1602"/>
        <end position="1617"/>
    </location>
</feature>
<feature type="compositionally biased region" description="Gly residues" evidence="1">
    <location>
        <begin position="2118"/>
        <end position="2151"/>
    </location>
</feature>
<dbReference type="Pfam" id="PF08513">
    <property type="entry name" value="LisH"/>
    <property type="match status" value="1"/>
</dbReference>
<evidence type="ECO:0000313" key="3">
    <source>
        <dbReference type="EMBL" id="KAF7370952.1"/>
    </source>
</evidence>
<sequence length="2427" mass="261354">MSDGSRLRQSWYSALNEAETHFRQLLTSSSSSEWKRLSGTVDSSSNKKGKARVLAVPELADVVVHRKPSKAAAGGDVYRLVLDVPTGEDSVSLEPWKSVLTTPELRQEWDPAVEDAHLVEIFDHATRICKTNFTLGWPANPRDAVTISRSFHDASTFIDISTSLPRSADEPAYLRPSPPYVRSHVTLFAWCIQHLTPPPQTPSSPVESPRKRSSPGGRLRITCFWQHDLRTAWNLGSSSSTMQQLSTMVLGLFKTVMKRGSRVPKLAGHGNGVSIERIRFQNDREALTVDYAIIPEEDEHASNGQGIDELHALREQRRLKRAIECVLPSGEGWDVQVSTKASSEEVERLPWSMVAIRSSSFPATTELSLPLDQVVVRLTHAPLIDEHSVLKVRVVVERSGPSSGLRLNGLPQPIQDTEERNPSSYYISQQILQDVTSTADLSFNTTPSISTGSSSIASTSSGPSIPRLPTERSANAEKSILSRVRRNYIYFSSLLQEPEAKWRRTTDAKGVAITQLDSIDPTLVVYRAEATFVGVGLWDLYSAVVSPGAQMNWDKTHEDAVLLEDVNDLTELWHYKTKPAWPVNGRDSVVLKTVYKSPTTIHVFSFSADDPHLFPNIPPVDPTVIRTQVDLRGWAIETLSPTTTLLTLLEQSDPKGWTNKTSIPTQMINALAGIGEFAIKCGGPPVVTRLAGAKANEMRYDHDRSSFKVEYEASASRQSATSGSDTSTNAIGTTGLPVIECELRCDMDTWAPSLDIVVDPPPQSLSCLRRHRLSTEGGGLWLTLTHDAMFVDDERLLVLVRRAPGKEKGLVMVNGTKIAVDVEELPDSEIKSLMKQKRVKPARIPLDQPPVAGVIRRRRAEWDADSGESSDSGANARSMGWATAPKISSPLTRFFTYAVDQTTSTTQQAIAAISPAMGDAVPSSSKLPMQYALEALAWVQQSHSNNSSEGWVPLNDKAMSIRRRLCAEISPIIQVHKGEKVIEGVSAEELIAIVTEFECRKKWDDRLDSGTVLQSYGADCRTSFVVAKAGFPFRDRGFYVASVLARAHVSPSRRTNGDVAEQSNGLRNAIFYVSASFSPDSVASFAAAKYNPYALPIGRVFVDAWILETLDPYTKENYAIPSTRCTYMVAMDYAGSIPAAFNTMINAAAPRAILAVEVYFKSISSLPITRLPAAGLVISEKEMATHEPFAVTSWKVRRRDEHRVLVNTKYVPAERVYRSTILLNTPAPPVPIPSPSTLVDQTPRQSRLTLSPSETLEGLPSSASDSTVSSISTISGLPPIPSSSSLQLPIPPLRARAESASSGSPRQGTESISSSPRVRTESMSAVRERALSSGSELRGRSSSAFTIKGEVRPPTDLLVAEFVVDSKLYPEGYSIALRTSLRAELVVGRKGQCIPLSSGEQGTTDALPLGTTIHTMPSSPLHSSGLTADAPTRHLVKLTLPTAQYQISTVKDPLTDEIRGAPPKPPWLLSLEEGGAVVEVEVRPGGRKGSAVVVVDGKDVAVVNEKEALTTLGRDELLDDRISKMSVLSRSQNEPEMLSEQLKTPVAVADNLNCGRTITPRGGEETVGTPLTDVPTPPAVLQHTGSSRLLEFMTRLTGSTPATGTASNASAVSATSPGRGGRKLPGGLTDIDAPHEPSTRTAAVYPMSTVVIAVLIAFLLGSLFRSLLSPADFIYVVRELGEDEEAKGWREIRRLIEVKHVAWGYDVHIALQDPAGSSQLSWEGDKMFNIYIYDYCTKRGFRSTARELQREAELAPESTPPINARQGLLFEWWSVFWVLFTAKANGNGTDDAMVYTQHQAAQAALKQSQNRGPAPQPMPLPSGLMPGQQPIGRPGVNGVGPPRFSNGVLPNGIPQNNGQPPGPTAFNAAPGMQPNGIIPGQPGMGPQFMGQPRPPLPGQPPRPPNGAPPFQSPTMAHSPPSTGQQPGQPPHGAPPPMGQLGPPRGMLPPGGQPMNPVQTPYQGLAGRPPSRTSTPQSGGMMNPSPSMAPRQPIVSGNDPRQPDMAAINNELLSMPPNTLNTLKNELGLSDKNIHTLTQQDKIRIFQTHRARMAKTGPPGSQNAAAGPSMQASLQQRRNNKRNSTSPGEDQTQPDDRNGSSPPDRKRPRRSPMEPPLHGGPGGPGGPAGPPQGMGNGGMMAGGPRPMGGPMGAGFPPQGQPGMQPGMQGMMLGMSPMMSGAGMQNSMSPQMHAQPTMMQYRQGLPQHPQQPGHPANRLSMGGPMNAGSPGADPSFNPNGGMQPGVGGPGGPAQQPFGGAPGNRLSGPPNPKAPMGMLPPPSPAKDQNKDVKGPNGLVDGSPRNQPLANPNMPGTAPPTPNSSGQQQQQQQQAGQQPQQNPGQQPPQQTTPGMIMNPNVNPGAMNTAAMPLQPTQTAADNLFGTDFIQSVANGLDEFVDVGLFRGDGDLNFERDFGQWFNPDDMDLGKQ</sequence>
<feature type="compositionally biased region" description="Low complexity" evidence="1">
    <location>
        <begin position="1870"/>
        <end position="1891"/>
    </location>
</feature>
<feature type="region of interest" description="Disordered" evidence="1">
    <location>
        <begin position="1558"/>
        <end position="1579"/>
    </location>
</feature>
<reference evidence="3" key="1">
    <citation type="submission" date="2020-05" db="EMBL/GenBank/DDBJ databases">
        <title>Mycena genomes resolve the evolution of fungal bioluminescence.</title>
        <authorList>
            <person name="Tsai I.J."/>
        </authorList>
    </citation>
    <scope>NUCLEOTIDE SEQUENCE</scope>
    <source>
        <strain evidence="3">160909Yilan</strain>
    </source>
</reference>
<comment type="caution">
    <text evidence="3">The sequence shown here is derived from an EMBL/GenBank/DDBJ whole genome shotgun (WGS) entry which is preliminary data.</text>
</comment>
<feature type="domain" description="START" evidence="2">
    <location>
        <begin position="947"/>
        <end position="1153"/>
    </location>
</feature>
<dbReference type="SUPFAM" id="SSF55961">
    <property type="entry name" value="Bet v1-like"/>
    <property type="match status" value="3"/>
</dbReference>
<feature type="compositionally biased region" description="Low complexity" evidence="1">
    <location>
        <begin position="1830"/>
        <end position="1843"/>
    </location>
</feature>
<feature type="region of interest" description="Disordered" evidence="1">
    <location>
        <begin position="1228"/>
        <end position="1276"/>
    </location>
</feature>
<dbReference type="Pfam" id="PF01852">
    <property type="entry name" value="START"/>
    <property type="match status" value="2"/>
</dbReference>
<accession>A0A8H6Z526</accession>
<feature type="region of interest" description="Disordered" evidence="1">
    <location>
        <begin position="1294"/>
        <end position="1341"/>
    </location>
</feature>
<feature type="compositionally biased region" description="Low complexity" evidence="1">
    <location>
        <begin position="447"/>
        <end position="465"/>
    </location>
</feature>
<dbReference type="Gene3D" id="3.30.530.20">
    <property type="match status" value="3"/>
</dbReference>
<feature type="compositionally biased region" description="Pro residues" evidence="1">
    <location>
        <begin position="2266"/>
        <end position="2281"/>
    </location>
</feature>
<dbReference type="InterPro" id="IPR006594">
    <property type="entry name" value="LisH"/>
</dbReference>
<feature type="compositionally biased region" description="Polar residues" evidence="1">
    <location>
        <begin position="1299"/>
        <end position="1323"/>
    </location>
</feature>
<feature type="region of interest" description="Disordered" evidence="1">
    <location>
        <begin position="1598"/>
        <end position="1635"/>
    </location>
</feature>
<feature type="compositionally biased region" description="Polar residues" evidence="1">
    <location>
        <begin position="2058"/>
        <end position="2090"/>
    </location>
</feature>
<name>A0A8H6Z526_9AGAR</name>
<dbReference type="GO" id="GO:0008289">
    <property type="term" value="F:lipid binding"/>
    <property type="evidence" value="ECO:0007669"/>
    <property type="project" value="InterPro"/>
</dbReference>
<dbReference type="PROSITE" id="PS50896">
    <property type="entry name" value="LISH"/>
    <property type="match status" value="1"/>
</dbReference>
<keyword evidence="4" id="KW-1185">Reference proteome</keyword>
<dbReference type="Proteomes" id="UP000623467">
    <property type="component" value="Unassembled WGS sequence"/>
</dbReference>
<dbReference type="PANTHER" id="PTHR19308">
    <property type="entry name" value="PHOSPHATIDYLCHOLINE TRANSFER PROTEIN"/>
    <property type="match status" value="1"/>
</dbReference>
<evidence type="ECO:0000259" key="2">
    <source>
        <dbReference type="PROSITE" id="PS50848"/>
    </source>
</evidence>
<feature type="region of interest" description="Disordered" evidence="1">
    <location>
        <begin position="1805"/>
        <end position="2020"/>
    </location>
</feature>
<feature type="region of interest" description="Disordered" evidence="1">
    <location>
        <begin position="2052"/>
        <end position="2355"/>
    </location>
</feature>
<feature type="compositionally biased region" description="Pro residues" evidence="1">
    <location>
        <begin position="1927"/>
        <end position="1937"/>
    </location>
</feature>
<feature type="compositionally biased region" description="Low complexity" evidence="1">
    <location>
        <begin position="2201"/>
        <end position="2213"/>
    </location>
</feature>
<dbReference type="InterPro" id="IPR051213">
    <property type="entry name" value="START_lipid_transfer"/>
</dbReference>
<feature type="compositionally biased region" description="Gly residues" evidence="1">
    <location>
        <begin position="2240"/>
        <end position="2249"/>
    </location>
</feature>
<dbReference type="InterPro" id="IPR023393">
    <property type="entry name" value="START-like_dom_sf"/>
</dbReference>
<feature type="domain" description="START" evidence="2">
    <location>
        <begin position="502"/>
        <end position="670"/>
    </location>
</feature>
<dbReference type="PANTHER" id="PTHR19308:SF54">
    <property type="entry name" value="START DOMAIN-CONTAINING PROTEIN"/>
    <property type="match status" value="1"/>
</dbReference>
<feature type="compositionally biased region" description="Low complexity" evidence="1">
    <location>
        <begin position="1261"/>
        <end position="1276"/>
    </location>
</feature>
<evidence type="ECO:0000313" key="4">
    <source>
        <dbReference type="Proteomes" id="UP000623467"/>
    </source>
</evidence>
<feature type="region of interest" description="Disordered" evidence="1">
    <location>
        <begin position="198"/>
        <end position="217"/>
    </location>
</feature>
<feature type="compositionally biased region" description="Low complexity" evidence="1">
    <location>
        <begin position="1938"/>
        <end position="1953"/>
    </location>
</feature>
<dbReference type="EMBL" id="JACAZH010000004">
    <property type="protein sequence ID" value="KAF7370952.1"/>
    <property type="molecule type" value="Genomic_DNA"/>
</dbReference>
<protein>
    <recommendedName>
        <fullName evidence="2">START domain-containing protein</fullName>
    </recommendedName>
</protein>
<feature type="compositionally biased region" description="Low complexity" evidence="1">
    <location>
        <begin position="2152"/>
        <end position="2183"/>
    </location>
</feature>
<feature type="compositionally biased region" description="Low complexity" evidence="1">
    <location>
        <begin position="1331"/>
        <end position="1341"/>
    </location>
</feature>
<feature type="compositionally biased region" description="Low complexity" evidence="1">
    <location>
        <begin position="1850"/>
        <end position="1859"/>
    </location>
</feature>
<feature type="compositionally biased region" description="Polar residues" evidence="1">
    <location>
        <begin position="1236"/>
        <end position="1254"/>
    </location>
</feature>
<feature type="compositionally biased region" description="Pro residues" evidence="1">
    <location>
        <begin position="1892"/>
        <end position="1911"/>
    </location>
</feature>
<feature type="region of interest" description="Disordered" evidence="1">
    <location>
        <begin position="447"/>
        <end position="472"/>
    </location>
</feature>
<feature type="compositionally biased region" description="Low complexity" evidence="1">
    <location>
        <begin position="2319"/>
        <end position="2350"/>
    </location>
</feature>